<dbReference type="InterPro" id="IPR034088">
    <property type="entry name" value="Pla_a_1-like"/>
</dbReference>
<organism evidence="6 7">
    <name type="scientific">Stylosanthes scabra</name>
    <dbReference type="NCBI Taxonomy" id="79078"/>
    <lineage>
        <taxon>Eukaryota</taxon>
        <taxon>Viridiplantae</taxon>
        <taxon>Streptophyta</taxon>
        <taxon>Embryophyta</taxon>
        <taxon>Tracheophyta</taxon>
        <taxon>Spermatophyta</taxon>
        <taxon>Magnoliopsida</taxon>
        <taxon>eudicotyledons</taxon>
        <taxon>Gunneridae</taxon>
        <taxon>Pentapetalae</taxon>
        <taxon>rosids</taxon>
        <taxon>fabids</taxon>
        <taxon>Fabales</taxon>
        <taxon>Fabaceae</taxon>
        <taxon>Papilionoideae</taxon>
        <taxon>50 kb inversion clade</taxon>
        <taxon>dalbergioids sensu lato</taxon>
        <taxon>Dalbergieae</taxon>
        <taxon>Pterocarpus clade</taxon>
        <taxon>Stylosanthes</taxon>
    </lineage>
</organism>
<gene>
    <name evidence="6" type="ORF">PIB30_045768</name>
</gene>
<dbReference type="CDD" id="cd15795">
    <property type="entry name" value="PMEI-Pla_a_1_like"/>
    <property type="match status" value="1"/>
</dbReference>
<keyword evidence="7" id="KW-1185">Reference proteome</keyword>
<dbReference type="InterPro" id="IPR006501">
    <property type="entry name" value="Pectinesterase_inhib_dom"/>
</dbReference>
<feature type="signal peptide" evidence="4">
    <location>
        <begin position="1"/>
        <end position="31"/>
    </location>
</feature>
<sequence length="206" mass="22697">MKSFSSSYSSLSCLVIVSLLIISIFIQFSNGSNNNNLIFKSCKEASETDPKNLSYDFCVDSLIESISKNQSSPPPNSIEDLVAISINITKSNGTNIISKISKLLRNNNNNNNKHLIDPYARGCLKDCFDLYKDSLSDLEDATTALGSKDFDTAAIKLSAALDDPVTCEDQFKEKKGVSSPLTKDNKVYFQLNIIALAFTQMCNKHI</sequence>
<evidence type="ECO:0000259" key="5">
    <source>
        <dbReference type="SMART" id="SM00856"/>
    </source>
</evidence>
<proteinExistence type="inferred from homology"/>
<dbReference type="PANTHER" id="PTHR35357">
    <property type="entry name" value="OS02G0537100 PROTEIN"/>
    <property type="match status" value="1"/>
</dbReference>
<dbReference type="Proteomes" id="UP001341840">
    <property type="component" value="Unassembled WGS sequence"/>
</dbReference>
<feature type="chain" id="PRO_5046473047" description="Pectinesterase inhibitor domain-containing protein" evidence="4">
    <location>
        <begin position="32"/>
        <end position="206"/>
    </location>
</feature>
<dbReference type="InterPro" id="IPR035513">
    <property type="entry name" value="Invertase/methylesterase_inhib"/>
</dbReference>
<accession>A0ABU6UFK5</accession>
<dbReference type="EMBL" id="JASCZI010121110">
    <property type="protein sequence ID" value="MED6159829.1"/>
    <property type="molecule type" value="Genomic_DNA"/>
</dbReference>
<feature type="domain" description="Pectinesterase inhibitor" evidence="5">
    <location>
        <begin position="33"/>
        <end position="198"/>
    </location>
</feature>
<evidence type="ECO:0000256" key="3">
    <source>
        <dbReference type="ARBA" id="ARBA00038471"/>
    </source>
</evidence>
<dbReference type="PANTHER" id="PTHR35357:SF17">
    <property type="entry name" value="PECTINESTERASE INHIBITOR 12"/>
    <property type="match status" value="1"/>
</dbReference>
<dbReference type="SUPFAM" id="SSF101148">
    <property type="entry name" value="Plant invertase/pectin methylesterase inhibitor"/>
    <property type="match status" value="1"/>
</dbReference>
<keyword evidence="2" id="KW-1015">Disulfide bond</keyword>
<dbReference type="Pfam" id="PF04043">
    <property type="entry name" value="PMEI"/>
    <property type="match status" value="1"/>
</dbReference>
<evidence type="ECO:0000256" key="4">
    <source>
        <dbReference type="SAM" id="SignalP"/>
    </source>
</evidence>
<reference evidence="6 7" key="1">
    <citation type="journal article" date="2023" name="Plants (Basel)">
        <title>Bridging the Gap: Combining Genomics and Transcriptomics Approaches to Understand Stylosanthes scabra, an Orphan Legume from the Brazilian Caatinga.</title>
        <authorList>
            <person name="Ferreira-Neto J.R.C."/>
            <person name="da Silva M.D."/>
            <person name="Binneck E."/>
            <person name="de Melo N.F."/>
            <person name="da Silva R.H."/>
            <person name="de Melo A.L.T.M."/>
            <person name="Pandolfi V."/>
            <person name="Bustamante F.O."/>
            <person name="Brasileiro-Vidal A.C."/>
            <person name="Benko-Iseppon A.M."/>
        </authorList>
    </citation>
    <scope>NUCLEOTIDE SEQUENCE [LARGE SCALE GENOMIC DNA]</scope>
    <source>
        <tissue evidence="6">Leaves</tissue>
    </source>
</reference>
<dbReference type="Gene3D" id="1.20.140.40">
    <property type="entry name" value="Invertase/pectin methylesterase inhibitor family protein"/>
    <property type="match status" value="1"/>
</dbReference>
<dbReference type="NCBIfam" id="TIGR01614">
    <property type="entry name" value="PME_inhib"/>
    <property type="match status" value="1"/>
</dbReference>
<evidence type="ECO:0000313" key="6">
    <source>
        <dbReference type="EMBL" id="MED6159829.1"/>
    </source>
</evidence>
<evidence type="ECO:0000313" key="7">
    <source>
        <dbReference type="Proteomes" id="UP001341840"/>
    </source>
</evidence>
<keyword evidence="1 4" id="KW-0732">Signal</keyword>
<evidence type="ECO:0000256" key="2">
    <source>
        <dbReference type="ARBA" id="ARBA00023157"/>
    </source>
</evidence>
<comment type="similarity">
    <text evidence="3">Belongs to the PMEI family.</text>
</comment>
<name>A0ABU6UFK5_9FABA</name>
<comment type="caution">
    <text evidence="6">The sequence shown here is derived from an EMBL/GenBank/DDBJ whole genome shotgun (WGS) entry which is preliminary data.</text>
</comment>
<evidence type="ECO:0000256" key="1">
    <source>
        <dbReference type="ARBA" id="ARBA00022729"/>
    </source>
</evidence>
<dbReference type="SMART" id="SM00856">
    <property type="entry name" value="PMEI"/>
    <property type="match status" value="1"/>
</dbReference>
<protein>
    <recommendedName>
        <fullName evidence="5">Pectinesterase inhibitor domain-containing protein</fullName>
    </recommendedName>
</protein>